<dbReference type="InterPro" id="IPR037171">
    <property type="entry name" value="NagB/RpiA_transferase-like"/>
</dbReference>
<dbReference type="OrthoDB" id="9797223at2"/>
<dbReference type="PROSITE" id="PS00894">
    <property type="entry name" value="HTH_DEOR_1"/>
    <property type="match status" value="1"/>
</dbReference>
<keyword evidence="6" id="KW-1185">Reference proteome</keyword>
<dbReference type="InterPro" id="IPR014036">
    <property type="entry name" value="DeoR-like_C"/>
</dbReference>
<dbReference type="InterPro" id="IPR036388">
    <property type="entry name" value="WH-like_DNA-bd_sf"/>
</dbReference>
<evidence type="ECO:0000256" key="2">
    <source>
        <dbReference type="ARBA" id="ARBA00023125"/>
    </source>
</evidence>
<dbReference type="SUPFAM" id="SSF46785">
    <property type="entry name" value="Winged helix' DNA-binding domain"/>
    <property type="match status" value="1"/>
</dbReference>
<dbReference type="Gene3D" id="3.40.50.1360">
    <property type="match status" value="1"/>
</dbReference>
<dbReference type="SMART" id="SM00420">
    <property type="entry name" value="HTH_DEOR"/>
    <property type="match status" value="1"/>
</dbReference>
<dbReference type="InterPro" id="IPR050313">
    <property type="entry name" value="Carb_Metab_HTH_regulators"/>
</dbReference>
<evidence type="ECO:0000313" key="5">
    <source>
        <dbReference type="EMBL" id="KGX92876.1"/>
    </source>
</evidence>
<dbReference type="GO" id="GO:0003677">
    <property type="term" value="F:DNA binding"/>
    <property type="evidence" value="ECO:0007669"/>
    <property type="project" value="UniProtKB-KW"/>
</dbReference>
<dbReference type="InterPro" id="IPR018356">
    <property type="entry name" value="Tscrpt_reg_HTH_DeoR_CS"/>
</dbReference>
<keyword evidence="1" id="KW-0805">Transcription regulation</keyword>
<dbReference type="InterPro" id="IPR036390">
    <property type="entry name" value="WH_DNA-bd_sf"/>
</dbReference>
<dbReference type="PANTHER" id="PTHR30363:SF56">
    <property type="entry name" value="TRANSCRIPTIONAL REGULATOR, DEOR FAMILY"/>
    <property type="match status" value="1"/>
</dbReference>
<gene>
    <name evidence="5" type="ORF">N781_13375</name>
</gene>
<accession>A0A0A5GI00</accession>
<organism evidence="5 6">
    <name type="scientific">Pontibacillus halophilus JSM 076056 = DSM 19796</name>
    <dbReference type="NCBI Taxonomy" id="1385510"/>
    <lineage>
        <taxon>Bacteria</taxon>
        <taxon>Bacillati</taxon>
        <taxon>Bacillota</taxon>
        <taxon>Bacilli</taxon>
        <taxon>Bacillales</taxon>
        <taxon>Bacillaceae</taxon>
        <taxon>Pontibacillus</taxon>
    </lineage>
</organism>
<dbReference type="PANTHER" id="PTHR30363">
    <property type="entry name" value="HTH-TYPE TRANSCRIPTIONAL REGULATOR SRLR-RELATED"/>
    <property type="match status" value="1"/>
</dbReference>
<protein>
    <submittedName>
        <fullName evidence="5">DeoR family transcriptional regulator</fullName>
    </submittedName>
</protein>
<dbReference type="eggNOG" id="COG1349">
    <property type="taxonomic scope" value="Bacteria"/>
</dbReference>
<sequence length="250" mass="27659">MLTPERHRIILNCLENQQVVKLQELVQATSSSESTIRRDLDQLEKEYKLRRVHGGATLASQHKEEPSLSEKSVVAREEKKAIAQFASTLIRDGDSIFLDAGTTTYEMIPYLRDRDIQVVTNGLSLLEALTSEGIPTYLTGGYVKHKTRALVGHSAVKGIQNFRYDKCFLGVNAVHSQHGYTTPDPEEAAVKQEAIGLSEVAFVLADESKMERVTFTAIAPLHAATLITNVTHAELLSELEKNTTVKVVTT</sequence>
<comment type="caution">
    <text evidence="5">The sequence shown here is derived from an EMBL/GenBank/DDBJ whole genome shotgun (WGS) entry which is preliminary data.</text>
</comment>
<reference evidence="5 6" key="1">
    <citation type="submission" date="2013-08" db="EMBL/GenBank/DDBJ databases">
        <authorList>
            <person name="Huang J."/>
            <person name="Wang G."/>
        </authorList>
    </citation>
    <scope>NUCLEOTIDE SEQUENCE [LARGE SCALE GENOMIC DNA]</scope>
    <source>
        <strain evidence="5 6">JSM 076056</strain>
    </source>
</reference>
<name>A0A0A5GI00_9BACI</name>
<dbReference type="SUPFAM" id="SSF100950">
    <property type="entry name" value="NagB/RpiA/CoA transferase-like"/>
    <property type="match status" value="1"/>
</dbReference>
<dbReference type="Pfam" id="PF08220">
    <property type="entry name" value="HTH_DeoR"/>
    <property type="match status" value="1"/>
</dbReference>
<dbReference type="RefSeq" id="WP_026799946.1">
    <property type="nucleotide sequence ID" value="NZ_AULI01000006.1"/>
</dbReference>
<dbReference type="GO" id="GO:0003700">
    <property type="term" value="F:DNA-binding transcription factor activity"/>
    <property type="evidence" value="ECO:0007669"/>
    <property type="project" value="InterPro"/>
</dbReference>
<dbReference type="EMBL" id="AVPE01000004">
    <property type="protein sequence ID" value="KGX92876.1"/>
    <property type="molecule type" value="Genomic_DNA"/>
</dbReference>
<dbReference type="PRINTS" id="PR00037">
    <property type="entry name" value="HTHLACR"/>
</dbReference>
<dbReference type="PROSITE" id="PS51000">
    <property type="entry name" value="HTH_DEOR_2"/>
    <property type="match status" value="1"/>
</dbReference>
<dbReference type="AlphaFoldDB" id="A0A0A5GI00"/>
<dbReference type="Proteomes" id="UP000030528">
    <property type="component" value="Unassembled WGS sequence"/>
</dbReference>
<dbReference type="Gene3D" id="1.10.10.10">
    <property type="entry name" value="Winged helix-like DNA-binding domain superfamily/Winged helix DNA-binding domain"/>
    <property type="match status" value="1"/>
</dbReference>
<dbReference type="STRING" id="1385510.GCA_000425205_01508"/>
<feature type="domain" description="HTH deoR-type" evidence="4">
    <location>
        <begin position="3"/>
        <end position="58"/>
    </location>
</feature>
<evidence type="ECO:0000259" key="4">
    <source>
        <dbReference type="PROSITE" id="PS51000"/>
    </source>
</evidence>
<evidence type="ECO:0000313" key="6">
    <source>
        <dbReference type="Proteomes" id="UP000030528"/>
    </source>
</evidence>
<dbReference type="InterPro" id="IPR001034">
    <property type="entry name" value="DeoR_HTH"/>
</dbReference>
<dbReference type="SMART" id="SM01134">
    <property type="entry name" value="DeoRC"/>
    <property type="match status" value="1"/>
</dbReference>
<keyword evidence="2" id="KW-0238">DNA-binding</keyword>
<keyword evidence="3" id="KW-0804">Transcription</keyword>
<dbReference type="Pfam" id="PF00455">
    <property type="entry name" value="DeoRC"/>
    <property type="match status" value="1"/>
</dbReference>
<proteinExistence type="predicted"/>
<evidence type="ECO:0000256" key="3">
    <source>
        <dbReference type="ARBA" id="ARBA00023163"/>
    </source>
</evidence>
<evidence type="ECO:0000256" key="1">
    <source>
        <dbReference type="ARBA" id="ARBA00023015"/>
    </source>
</evidence>